<comment type="catalytic activity">
    <reaction evidence="4">
        <text>uridine(13) in tRNA = pseudouridine(13) in tRNA</text>
        <dbReference type="Rhea" id="RHEA:42540"/>
        <dbReference type="Rhea" id="RHEA-COMP:10105"/>
        <dbReference type="Rhea" id="RHEA-COMP:10106"/>
        <dbReference type="ChEBI" id="CHEBI:65314"/>
        <dbReference type="ChEBI" id="CHEBI:65315"/>
        <dbReference type="EC" id="5.4.99.27"/>
    </reaction>
</comment>
<dbReference type="InterPro" id="IPR011760">
    <property type="entry name" value="PsdUridine_synth_TruD_insert"/>
</dbReference>
<organism evidence="6 7">
    <name type="scientific">Hydrogenivirga caldilitoris</name>
    <dbReference type="NCBI Taxonomy" id="246264"/>
    <lineage>
        <taxon>Bacteria</taxon>
        <taxon>Pseudomonadati</taxon>
        <taxon>Aquificota</taxon>
        <taxon>Aquificia</taxon>
        <taxon>Aquificales</taxon>
        <taxon>Aquificaceae</taxon>
        <taxon>Hydrogenivirga</taxon>
    </lineage>
</organism>
<evidence type="ECO:0000256" key="1">
    <source>
        <dbReference type="ARBA" id="ARBA00007953"/>
    </source>
</evidence>
<comment type="similarity">
    <text evidence="1 4">Belongs to the pseudouridine synthase TruD family.</text>
</comment>
<accession>A0A497XR03</accession>
<dbReference type="InterPro" id="IPR020103">
    <property type="entry name" value="PsdUridine_synth_cat_dom_sf"/>
</dbReference>
<dbReference type="Pfam" id="PF01142">
    <property type="entry name" value="TruD"/>
    <property type="match status" value="1"/>
</dbReference>
<evidence type="ECO:0000256" key="3">
    <source>
        <dbReference type="ARBA" id="ARBA00023235"/>
    </source>
</evidence>
<dbReference type="SUPFAM" id="SSF55120">
    <property type="entry name" value="Pseudouridine synthase"/>
    <property type="match status" value="1"/>
</dbReference>
<dbReference type="NCBIfam" id="TIGR00094">
    <property type="entry name" value="tRNA_TruD_broad"/>
    <property type="match status" value="1"/>
</dbReference>
<dbReference type="EC" id="5.4.99.27" evidence="4"/>
<protein>
    <recommendedName>
        <fullName evidence="4">tRNA pseudouridine synthase D</fullName>
        <ecNumber evidence="4">5.4.99.27</ecNumber>
    </recommendedName>
    <alternativeName>
        <fullName evidence="4">tRNA pseudouridine(13) synthase</fullName>
    </alternativeName>
    <alternativeName>
        <fullName evidence="4">tRNA pseudouridylate synthase D</fullName>
    </alternativeName>
    <alternativeName>
        <fullName evidence="4">tRNA-uridine isomerase D</fullName>
    </alternativeName>
</protein>
<feature type="domain" description="TRUD" evidence="5">
    <location>
        <begin position="137"/>
        <end position="339"/>
    </location>
</feature>
<dbReference type="PROSITE" id="PS01268">
    <property type="entry name" value="UPF0024"/>
    <property type="match status" value="1"/>
</dbReference>
<evidence type="ECO:0000256" key="4">
    <source>
        <dbReference type="HAMAP-Rule" id="MF_01082"/>
    </source>
</evidence>
<evidence type="ECO:0000256" key="2">
    <source>
        <dbReference type="ARBA" id="ARBA00022694"/>
    </source>
</evidence>
<comment type="function">
    <text evidence="4">Responsible for synthesis of pseudouridine from uracil-13 in transfer RNAs.</text>
</comment>
<evidence type="ECO:0000259" key="5">
    <source>
        <dbReference type="PROSITE" id="PS50984"/>
    </source>
</evidence>
<dbReference type="PROSITE" id="PS50984">
    <property type="entry name" value="TRUD"/>
    <property type="match status" value="1"/>
</dbReference>
<comment type="caution">
    <text evidence="6">The sequence shown here is derived from an EMBL/GenBank/DDBJ whole genome shotgun (WGS) entry which is preliminary data.</text>
</comment>
<keyword evidence="2 4" id="KW-0819">tRNA processing</keyword>
<dbReference type="GO" id="GO:0031119">
    <property type="term" value="P:tRNA pseudouridine synthesis"/>
    <property type="evidence" value="ECO:0007669"/>
    <property type="project" value="UniProtKB-UniRule"/>
</dbReference>
<keyword evidence="7" id="KW-1185">Reference proteome</keyword>
<sequence>MVIIKERPEDFYVREIKHLEFEPDGRYAYFLLRKKGLNTLEAIREISKLLGVSEERVGFGGLKDKHALSEQFISVERPKYIREIKTENLTLKFLGYGRRPVSLGEIEGNYFEIVVRRVRPKDIGLLKERIPFVKKFGFENYFGEQRFGSVKHAGEFILKHLLKNNYEAAAKEYLTSLGDKRRKKALLKAWGNWKEFLRLMPQTSIPEVKLVESLLKGKSFEEALAELPRNIKLMFVFAYQSYLWNRYLNTFVARYFKHCPVPFLKWKISFIKEINEDVFKEIKELEIPFIGIEFKPKSKKIELIIESILKEEGIDREAIEAERIGIKLFNDGIRKAFVFPEGLKLMEEGKNHVKLSFTLPPGSYATILLRKLLCTPIN</sequence>
<dbReference type="Gene3D" id="3.30.2350.20">
    <property type="entry name" value="TruD, catalytic domain"/>
    <property type="match status" value="2"/>
</dbReference>
<dbReference type="HAMAP" id="MF_01082">
    <property type="entry name" value="TruD"/>
    <property type="match status" value="1"/>
</dbReference>
<proteinExistence type="inferred from homology"/>
<keyword evidence="3 4" id="KW-0413">Isomerase</keyword>
<evidence type="ECO:0000313" key="6">
    <source>
        <dbReference type="EMBL" id="RLJ70600.1"/>
    </source>
</evidence>
<name>A0A497XR03_9AQUI</name>
<dbReference type="EMBL" id="RCCJ01000001">
    <property type="protein sequence ID" value="RLJ70600.1"/>
    <property type="molecule type" value="Genomic_DNA"/>
</dbReference>
<dbReference type="GO" id="GO:0160150">
    <property type="term" value="F:tRNA pseudouridine(13) synthase activity"/>
    <property type="evidence" value="ECO:0007669"/>
    <property type="project" value="UniProtKB-EC"/>
</dbReference>
<dbReference type="PANTHER" id="PTHR13326">
    <property type="entry name" value="TRNA PSEUDOURIDINE SYNTHASE D"/>
    <property type="match status" value="1"/>
</dbReference>
<evidence type="ECO:0000313" key="7">
    <source>
        <dbReference type="Proteomes" id="UP000267841"/>
    </source>
</evidence>
<feature type="active site" description="Nucleophile" evidence="4">
    <location>
        <position position="64"/>
    </location>
</feature>
<dbReference type="InterPro" id="IPR020119">
    <property type="entry name" value="PsdUridine_synth_TruD_CS"/>
</dbReference>
<dbReference type="RefSeq" id="WP_121010511.1">
    <property type="nucleotide sequence ID" value="NZ_RCCJ01000001.1"/>
</dbReference>
<dbReference type="FunFam" id="3.30.70.3160:FF:000001">
    <property type="entry name" value="Probable tRNA pseudouridine synthase D"/>
    <property type="match status" value="1"/>
</dbReference>
<dbReference type="InterPro" id="IPR042214">
    <property type="entry name" value="TruD_catalytic"/>
</dbReference>
<gene>
    <name evidence="4" type="primary">truD</name>
    <name evidence="6" type="ORF">BCF55_0877</name>
</gene>
<dbReference type="AlphaFoldDB" id="A0A497XR03"/>
<dbReference type="InterPro" id="IPR001656">
    <property type="entry name" value="PsdUridine_synth_TruD"/>
</dbReference>
<dbReference type="GO" id="GO:0003723">
    <property type="term" value="F:RNA binding"/>
    <property type="evidence" value="ECO:0007669"/>
    <property type="project" value="InterPro"/>
</dbReference>
<reference evidence="6 7" key="1">
    <citation type="submission" date="2018-10" db="EMBL/GenBank/DDBJ databases">
        <title>Genomic Encyclopedia of Archaeal and Bacterial Type Strains, Phase II (KMG-II): from individual species to whole genera.</title>
        <authorList>
            <person name="Goeker M."/>
        </authorList>
    </citation>
    <scope>NUCLEOTIDE SEQUENCE [LARGE SCALE GENOMIC DNA]</scope>
    <source>
        <strain evidence="6 7">DSM 16510</strain>
    </source>
</reference>
<dbReference type="OrthoDB" id="1550679at2"/>
<dbReference type="PANTHER" id="PTHR13326:SF21">
    <property type="entry name" value="PSEUDOURIDYLATE SYNTHASE PUS7L"/>
    <property type="match status" value="1"/>
</dbReference>
<dbReference type="Proteomes" id="UP000267841">
    <property type="component" value="Unassembled WGS sequence"/>
</dbReference>